<keyword evidence="2" id="KW-1185">Reference proteome</keyword>
<dbReference type="Gene3D" id="3.80.10.10">
    <property type="entry name" value="Ribonuclease Inhibitor"/>
    <property type="match status" value="1"/>
</dbReference>
<name>A0ABD3HH22_9MARC</name>
<dbReference type="Proteomes" id="UP001633002">
    <property type="component" value="Unassembled WGS sequence"/>
</dbReference>
<dbReference type="InterPro" id="IPR032675">
    <property type="entry name" value="LRR_dom_sf"/>
</dbReference>
<dbReference type="PANTHER" id="PTHR47679">
    <property type="entry name" value="PROTEIN TORNADO 1"/>
    <property type="match status" value="1"/>
</dbReference>
<evidence type="ECO:0000313" key="2">
    <source>
        <dbReference type="Proteomes" id="UP001633002"/>
    </source>
</evidence>
<evidence type="ECO:0000313" key="1">
    <source>
        <dbReference type="EMBL" id="KAL3690900.1"/>
    </source>
</evidence>
<comment type="caution">
    <text evidence="1">The sequence shown here is derived from an EMBL/GenBank/DDBJ whole genome shotgun (WGS) entry which is preliminary data.</text>
</comment>
<reference evidence="1 2" key="1">
    <citation type="submission" date="2024-09" db="EMBL/GenBank/DDBJ databases">
        <title>Chromosome-scale assembly of Riccia sorocarpa.</title>
        <authorList>
            <person name="Paukszto L."/>
        </authorList>
    </citation>
    <scope>NUCLEOTIDE SEQUENCE [LARGE SCALE GENOMIC DNA]</scope>
    <source>
        <strain evidence="1">LP-2024</strain>
        <tissue evidence="1">Aerial parts of the thallus</tissue>
    </source>
</reference>
<organism evidence="1 2">
    <name type="scientific">Riccia sorocarpa</name>
    <dbReference type="NCBI Taxonomy" id="122646"/>
    <lineage>
        <taxon>Eukaryota</taxon>
        <taxon>Viridiplantae</taxon>
        <taxon>Streptophyta</taxon>
        <taxon>Embryophyta</taxon>
        <taxon>Marchantiophyta</taxon>
        <taxon>Marchantiopsida</taxon>
        <taxon>Marchantiidae</taxon>
        <taxon>Marchantiales</taxon>
        <taxon>Ricciaceae</taxon>
        <taxon>Riccia</taxon>
    </lineage>
</organism>
<dbReference type="AlphaFoldDB" id="A0ABD3HH22"/>
<protein>
    <submittedName>
        <fullName evidence="1">Uncharacterized protein</fullName>
    </submittedName>
</protein>
<accession>A0ABD3HH22</accession>
<proteinExistence type="predicted"/>
<dbReference type="SUPFAM" id="SSF52047">
    <property type="entry name" value="RNI-like"/>
    <property type="match status" value="1"/>
</dbReference>
<sequence length="554" mass="62647">MARSLVPAPALHDGYPSYRDFSMEGIRSSAEAGPEILTGKRYDTRSWTSWEVLKGLLGAETSRSERLLLLEEFGSCKYVRSVNTEHIRGCLRDRLEREALLGRLSLNPNLQEISVTVHSREETSYWRVVLSRSSNLRKMELIIADEGFTDFWGSTLVDFVRGLRGNWKSPLEELVIEAGSRLLKFSVTLIADMVQCSSRLRRLVLGVCRDLDGTEIQALSDSLKQSSSLRTLEVKYGTESMSEVLLEAFTGVRSTRCVNNLHLWEVHLKELGSLLPHLMKASIAHITIHGDGHYGSTHECRKDHWRETGRALLEGTGTETLSLNCGVLCGTLSRIEQVFETSQRSPNLSFSLYSDCLSREHEDALMSFLSLARLRHIHLTMGDCWDSSVLQEAMDCISKNEDVETCSIRYNYSRLAIDSAIPTFDLVVVPRNIDRRLVFDLVLEKIFLNSSIKQLTLERSFFDGRNVTEEEFKQLLLLSHRSTTLQKLEVQCEDWVLDGKVALLQDAIHPKRNARHAQFISTVRQAGLHFSRIKAGRILICGSPYAGMVDASFC</sequence>
<dbReference type="EMBL" id="JBJQOH010000003">
    <property type="protein sequence ID" value="KAL3690900.1"/>
    <property type="molecule type" value="Genomic_DNA"/>
</dbReference>
<gene>
    <name evidence="1" type="ORF">R1sor_004551</name>
</gene>
<dbReference type="PANTHER" id="PTHR47679:SF1">
    <property type="entry name" value="PROTEIN TORNADO 1"/>
    <property type="match status" value="1"/>
</dbReference>